<dbReference type="AlphaFoldDB" id="A0A9N9DXE8"/>
<proteinExistence type="predicted"/>
<reference evidence="1" key="1">
    <citation type="submission" date="2021-06" db="EMBL/GenBank/DDBJ databases">
        <authorList>
            <person name="Kallberg Y."/>
            <person name="Tangrot J."/>
            <person name="Rosling A."/>
        </authorList>
    </citation>
    <scope>NUCLEOTIDE SEQUENCE</scope>
    <source>
        <strain evidence="1">BR232B</strain>
    </source>
</reference>
<organism evidence="1 2">
    <name type="scientific">Paraglomus brasilianum</name>
    <dbReference type="NCBI Taxonomy" id="144538"/>
    <lineage>
        <taxon>Eukaryota</taxon>
        <taxon>Fungi</taxon>
        <taxon>Fungi incertae sedis</taxon>
        <taxon>Mucoromycota</taxon>
        <taxon>Glomeromycotina</taxon>
        <taxon>Glomeromycetes</taxon>
        <taxon>Paraglomerales</taxon>
        <taxon>Paraglomeraceae</taxon>
        <taxon>Paraglomus</taxon>
    </lineage>
</organism>
<dbReference type="Proteomes" id="UP000789739">
    <property type="component" value="Unassembled WGS sequence"/>
</dbReference>
<gene>
    <name evidence="1" type="ORF">PBRASI_LOCUS10256</name>
</gene>
<feature type="non-terminal residue" evidence="1">
    <location>
        <position position="1"/>
    </location>
</feature>
<comment type="caution">
    <text evidence="1">The sequence shown here is derived from an EMBL/GenBank/DDBJ whole genome shotgun (WGS) entry which is preliminary data.</text>
</comment>
<dbReference type="EMBL" id="CAJVPI010002877">
    <property type="protein sequence ID" value="CAG8650783.1"/>
    <property type="molecule type" value="Genomic_DNA"/>
</dbReference>
<evidence type="ECO:0000313" key="1">
    <source>
        <dbReference type="EMBL" id="CAG8650783.1"/>
    </source>
</evidence>
<protein>
    <submittedName>
        <fullName evidence="1">6416_t:CDS:1</fullName>
    </submittedName>
</protein>
<accession>A0A9N9DXE8</accession>
<keyword evidence="2" id="KW-1185">Reference proteome</keyword>
<name>A0A9N9DXE8_9GLOM</name>
<sequence length="59" mass="6684">WIAAILVLSTPVEIDQHCPSLPINLVNYDICTAEITKNKVMTMEQCDGTLNIMYNRVVF</sequence>
<evidence type="ECO:0000313" key="2">
    <source>
        <dbReference type="Proteomes" id="UP000789739"/>
    </source>
</evidence>